<dbReference type="Proteomes" id="UP000294927">
    <property type="component" value="Unassembled WGS sequence"/>
</dbReference>
<dbReference type="OrthoDB" id="5240330at2"/>
<evidence type="ECO:0000256" key="6">
    <source>
        <dbReference type="ARBA" id="ARBA00022801"/>
    </source>
</evidence>
<dbReference type="AlphaFoldDB" id="A0A4R7UUF0"/>
<dbReference type="InterPro" id="IPR015500">
    <property type="entry name" value="Peptidase_S8_subtilisin-rel"/>
</dbReference>
<evidence type="ECO:0000256" key="10">
    <source>
        <dbReference type="PROSITE-ProRule" id="PRU01240"/>
    </source>
</evidence>
<dbReference type="PRINTS" id="PR00723">
    <property type="entry name" value="SUBTILISIN"/>
</dbReference>
<keyword evidence="17" id="KW-1185">Reference proteome</keyword>
<feature type="chain" id="PRO_5020730526" evidence="14">
    <location>
        <begin position="24"/>
        <end position="423"/>
    </location>
</feature>
<feature type="transmembrane region" description="Helical" evidence="13">
    <location>
        <begin position="365"/>
        <end position="384"/>
    </location>
</feature>
<evidence type="ECO:0000256" key="13">
    <source>
        <dbReference type="SAM" id="Phobius"/>
    </source>
</evidence>
<feature type="region of interest" description="Disordered" evidence="12">
    <location>
        <begin position="401"/>
        <end position="423"/>
    </location>
</feature>
<evidence type="ECO:0000259" key="15">
    <source>
        <dbReference type="Pfam" id="PF00082"/>
    </source>
</evidence>
<dbReference type="InterPro" id="IPR023828">
    <property type="entry name" value="Peptidase_S8_Ser-AS"/>
</dbReference>
<dbReference type="RefSeq" id="WP_133908514.1">
    <property type="nucleotide sequence ID" value="NZ_SOCP01000024.1"/>
</dbReference>
<feature type="domain" description="Peptidase S8/S53" evidence="15">
    <location>
        <begin position="62"/>
        <end position="317"/>
    </location>
</feature>
<keyword evidence="14" id="KW-0732">Signal</keyword>
<evidence type="ECO:0000256" key="4">
    <source>
        <dbReference type="ARBA" id="ARBA00022670"/>
    </source>
</evidence>
<evidence type="ECO:0000256" key="12">
    <source>
        <dbReference type="SAM" id="MobiDB-lite"/>
    </source>
</evidence>
<dbReference type="GO" id="GO:0004252">
    <property type="term" value="F:serine-type endopeptidase activity"/>
    <property type="evidence" value="ECO:0007669"/>
    <property type="project" value="UniProtKB-UniRule"/>
</dbReference>
<feature type="signal peptide" evidence="14">
    <location>
        <begin position="1"/>
        <end position="23"/>
    </location>
</feature>
<keyword evidence="5 13" id="KW-0812">Transmembrane</keyword>
<keyword evidence="8 13" id="KW-1133">Transmembrane helix</keyword>
<dbReference type="NCBIfam" id="TIGR03921">
    <property type="entry name" value="T7SS_mycosin"/>
    <property type="match status" value="1"/>
</dbReference>
<evidence type="ECO:0000313" key="17">
    <source>
        <dbReference type="Proteomes" id="UP000294927"/>
    </source>
</evidence>
<organism evidence="16 17">
    <name type="scientific">Actinophytocola oryzae</name>
    <dbReference type="NCBI Taxonomy" id="502181"/>
    <lineage>
        <taxon>Bacteria</taxon>
        <taxon>Bacillati</taxon>
        <taxon>Actinomycetota</taxon>
        <taxon>Actinomycetes</taxon>
        <taxon>Pseudonocardiales</taxon>
        <taxon>Pseudonocardiaceae</taxon>
    </lineage>
</organism>
<protein>
    <submittedName>
        <fullName evidence="16">Type VII secretion-associated serine protease mycosin</fullName>
    </submittedName>
</protein>
<dbReference type="InterPro" id="IPR050131">
    <property type="entry name" value="Peptidase_S8_subtilisin-like"/>
</dbReference>
<evidence type="ECO:0000256" key="14">
    <source>
        <dbReference type="SAM" id="SignalP"/>
    </source>
</evidence>
<evidence type="ECO:0000313" key="16">
    <source>
        <dbReference type="EMBL" id="TDV40070.1"/>
    </source>
</evidence>
<comment type="similarity">
    <text evidence="2 10 11">Belongs to the peptidase S8 family.</text>
</comment>
<evidence type="ECO:0000256" key="11">
    <source>
        <dbReference type="RuleBase" id="RU003355"/>
    </source>
</evidence>
<evidence type="ECO:0000256" key="9">
    <source>
        <dbReference type="ARBA" id="ARBA00023136"/>
    </source>
</evidence>
<evidence type="ECO:0000256" key="1">
    <source>
        <dbReference type="ARBA" id="ARBA00004162"/>
    </source>
</evidence>
<name>A0A4R7UUF0_9PSEU</name>
<feature type="active site" description="Charge relay system" evidence="10">
    <location>
        <position position="71"/>
    </location>
</feature>
<dbReference type="SUPFAM" id="SSF52743">
    <property type="entry name" value="Subtilisin-like"/>
    <property type="match status" value="1"/>
</dbReference>
<dbReference type="PROSITE" id="PS00138">
    <property type="entry name" value="SUBTILASE_SER"/>
    <property type="match status" value="1"/>
</dbReference>
<feature type="active site" description="Charge relay system" evidence="10">
    <location>
        <position position="269"/>
    </location>
</feature>
<dbReference type="GO" id="GO:0005886">
    <property type="term" value="C:plasma membrane"/>
    <property type="evidence" value="ECO:0007669"/>
    <property type="project" value="UniProtKB-SubCell"/>
</dbReference>
<dbReference type="Gene3D" id="3.40.50.200">
    <property type="entry name" value="Peptidase S8/S53 domain"/>
    <property type="match status" value="1"/>
</dbReference>
<evidence type="ECO:0000256" key="8">
    <source>
        <dbReference type="ARBA" id="ARBA00022989"/>
    </source>
</evidence>
<dbReference type="PANTHER" id="PTHR43806">
    <property type="entry name" value="PEPTIDASE S8"/>
    <property type="match status" value="1"/>
</dbReference>
<dbReference type="InterPro" id="IPR000209">
    <property type="entry name" value="Peptidase_S8/S53_dom"/>
</dbReference>
<keyword evidence="6 10" id="KW-0378">Hydrolase</keyword>
<keyword evidence="3" id="KW-1003">Cell membrane</keyword>
<dbReference type="InterPro" id="IPR023834">
    <property type="entry name" value="T7SS_pept_S8A_mycosin"/>
</dbReference>
<evidence type="ECO:0000256" key="5">
    <source>
        <dbReference type="ARBA" id="ARBA00022692"/>
    </source>
</evidence>
<comment type="caution">
    <text evidence="16">The sequence shown here is derived from an EMBL/GenBank/DDBJ whole genome shotgun (WGS) entry which is preliminary data.</text>
</comment>
<evidence type="ECO:0000256" key="3">
    <source>
        <dbReference type="ARBA" id="ARBA00022475"/>
    </source>
</evidence>
<dbReference type="GO" id="GO:0006508">
    <property type="term" value="P:proteolysis"/>
    <property type="evidence" value="ECO:0007669"/>
    <property type="project" value="UniProtKB-KW"/>
</dbReference>
<dbReference type="PROSITE" id="PS51892">
    <property type="entry name" value="SUBTILASE"/>
    <property type="match status" value="1"/>
</dbReference>
<dbReference type="InterPro" id="IPR036852">
    <property type="entry name" value="Peptidase_S8/S53_dom_sf"/>
</dbReference>
<dbReference type="PROSITE" id="PS00137">
    <property type="entry name" value="SUBTILASE_HIS"/>
    <property type="match status" value="1"/>
</dbReference>
<keyword evidence="7 10" id="KW-0720">Serine protease</keyword>
<proteinExistence type="inferred from homology"/>
<comment type="subcellular location">
    <subcellularLocation>
        <location evidence="1">Cell membrane</location>
        <topology evidence="1">Single-pass membrane protein</topology>
    </subcellularLocation>
</comment>
<dbReference type="PROSITE" id="PS00136">
    <property type="entry name" value="SUBTILASE_ASP"/>
    <property type="match status" value="1"/>
</dbReference>
<accession>A0A4R7UUF0</accession>
<dbReference type="Pfam" id="PF00082">
    <property type="entry name" value="Peptidase_S8"/>
    <property type="match status" value="1"/>
</dbReference>
<feature type="active site" description="Charge relay system" evidence="10">
    <location>
        <position position="106"/>
    </location>
</feature>
<gene>
    <name evidence="16" type="ORF">CLV71_12487</name>
</gene>
<dbReference type="EMBL" id="SOCP01000024">
    <property type="protein sequence ID" value="TDV40070.1"/>
    <property type="molecule type" value="Genomic_DNA"/>
</dbReference>
<dbReference type="PANTHER" id="PTHR43806:SF11">
    <property type="entry name" value="CEREVISIN-RELATED"/>
    <property type="match status" value="1"/>
</dbReference>
<evidence type="ECO:0000256" key="2">
    <source>
        <dbReference type="ARBA" id="ARBA00011073"/>
    </source>
</evidence>
<keyword evidence="9 13" id="KW-0472">Membrane</keyword>
<dbReference type="InterPro" id="IPR022398">
    <property type="entry name" value="Peptidase_S8_His-AS"/>
</dbReference>
<keyword evidence="4 10" id="KW-0645">Protease</keyword>
<reference evidence="16 17" key="1">
    <citation type="submission" date="2019-03" db="EMBL/GenBank/DDBJ databases">
        <title>Genomic Encyclopedia of Archaeal and Bacterial Type Strains, Phase II (KMG-II): from individual species to whole genera.</title>
        <authorList>
            <person name="Goeker M."/>
        </authorList>
    </citation>
    <scope>NUCLEOTIDE SEQUENCE [LARGE SCALE GENOMIC DNA]</scope>
    <source>
        <strain evidence="16 17">DSM 45499</strain>
    </source>
</reference>
<evidence type="ECO:0000256" key="7">
    <source>
        <dbReference type="ARBA" id="ARBA00022825"/>
    </source>
</evidence>
<sequence>MRGVLAALVVVATLCLPVVPAAAAPPEGACRGDPESARDVVTQLPWAQQLLDLDRTWPHSTGAGVTVAVVDSGVDADHPQLRGKVLPGADFFLVGDLPGNFDCVSHGTAVASIIAASAQQGVGFRGVAPDARILPVRITDRELNDTGNATPINPGIVADGIRYAADSGASVINLSLSGYGDFPAIRDAVAYARSKDALLVAAVGNRDDQGAVPSFPASYDGVLGVGSVDIDGLRAQGSQVGPYVDLVAPGQDVLAASRVAGHHYWAGTSFAAPFVSGIAALVRAAYPRLSAPEVAARLIATADPAPGGRNSLEYGAGLVDPYRAVTERLTDREPLAEPGVSPKPPDTSALRESAWWADMGAGAKIGAGMVVVAIVGAAILAVALPRARRRRWAAARRPALPDTPGRVETPDQVFLFPTGGRTP</sequence>
<dbReference type="InterPro" id="IPR023827">
    <property type="entry name" value="Peptidase_S8_Asp-AS"/>
</dbReference>